<dbReference type="Gene3D" id="1.10.10.10">
    <property type="entry name" value="Winged helix-like DNA-binding domain superfamily/Winged helix DNA-binding domain"/>
    <property type="match status" value="1"/>
</dbReference>
<evidence type="ECO:0000313" key="4">
    <source>
        <dbReference type="Proteomes" id="UP000186221"/>
    </source>
</evidence>
<name>A0A1N7JXC4_9RHOB</name>
<dbReference type="PANTHER" id="PTHR43428:SF1">
    <property type="entry name" value="ARSENATE REDUCTASE"/>
    <property type="match status" value="1"/>
</dbReference>
<dbReference type="Gene3D" id="3.40.50.2300">
    <property type="match status" value="1"/>
</dbReference>
<dbReference type="EMBL" id="FTOG01000002">
    <property type="protein sequence ID" value="SIS53999.1"/>
    <property type="molecule type" value="Genomic_DNA"/>
</dbReference>
<dbReference type="Pfam" id="PF01451">
    <property type="entry name" value="LMWPc"/>
    <property type="match status" value="1"/>
</dbReference>
<feature type="domain" description="HTH arsR-type" evidence="2">
    <location>
        <begin position="1"/>
        <end position="95"/>
    </location>
</feature>
<dbReference type="CDD" id="cd00090">
    <property type="entry name" value="HTH_ARSR"/>
    <property type="match status" value="1"/>
</dbReference>
<evidence type="ECO:0000256" key="1">
    <source>
        <dbReference type="ARBA" id="ARBA00022849"/>
    </source>
</evidence>
<dbReference type="STRING" id="453582.SAMN05421580_102156"/>
<dbReference type="GO" id="GO:0003700">
    <property type="term" value="F:DNA-binding transcription factor activity"/>
    <property type="evidence" value="ECO:0007669"/>
    <property type="project" value="InterPro"/>
</dbReference>
<dbReference type="PRINTS" id="PR00778">
    <property type="entry name" value="HTHARSR"/>
</dbReference>
<sequence length="275" mass="29752">MEHDAAARAFATLGHPDRLAALRLILRFAPKGVRPTEIADALHIKPNTLSHHLADLAAAGLVTVTRQGRSLFYAADLTMTEGLIGYLALDLGHARADLMPEVLRKPPQVSAPFHVLFLCTGNSARSVMAEALLRDLGAGRFIAHSAGTRPGPAPNPFALEVLARSGHAIENLFSKPLDGFQRAAAPQMQFVFTLCDVAATEDCPPWPGQPISAHWGLPDPARAEGTGAQKALAFAECYAQLRRRIEAFVALPLENLDRRALQKRLDTLPQQTKTE</sequence>
<dbReference type="SMART" id="SM00418">
    <property type="entry name" value="HTH_ARSR"/>
    <property type="match status" value="1"/>
</dbReference>
<dbReference type="InterPro" id="IPR011991">
    <property type="entry name" value="ArsR-like_HTH"/>
</dbReference>
<dbReference type="GO" id="GO:0046685">
    <property type="term" value="P:response to arsenic-containing substance"/>
    <property type="evidence" value="ECO:0007669"/>
    <property type="project" value="UniProtKB-KW"/>
</dbReference>
<dbReference type="AlphaFoldDB" id="A0A1N7JXC4"/>
<keyword evidence="1" id="KW-0059">Arsenical resistance</keyword>
<dbReference type="Proteomes" id="UP000186221">
    <property type="component" value="Unassembled WGS sequence"/>
</dbReference>
<dbReference type="PANTHER" id="PTHR43428">
    <property type="entry name" value="ARSENATE REDUCTASE"/>
    <property type="match status" value="1"/>
</dbReference>
<dbReference type="RefSeq" id="WP_076483751.1">
    <property type="nucleotide sequence ID" value="NZ_FTOG01000002.1"/>
</dbReference>
<protein>
    <submittedName>
        <fullName evidence="3">Transcriptional regulator, ArsR family</fullName>
    </submittedName>
</protein>
<dbReference type="OrthoDB" id="9793058at2"/>
<dbReference type="InterPro" id="IPR001845">
    <property type="entry name" value="HTH_ArsR_DNA-bd_dom"/>
</dbReference>
<gene>
    <name evidence="3" type="ORF">SAMN05421580_102156</name>
</gene>
<keyword evidence="4" id="KW-1185">Reference proteome</keyword>
<reference evidence="4" key="1">
    <citation type="submission" date="2017-01" db="EMBL/GenBank/DDBJ databases">
        <authorList>
            <person name="Varghese N."/>
            <person name="Submissions S."/>
        </authorList>
    </citation>
    <scope>NUCLEOTIDE SEQUENCE [LARGE SCALE GENOMIC DNA]</scope>
    <source>
        <strain evidence="4">DSM 19945</strain>
    </source>
</reference>
<dbReference type="InterPro" id="IPR036388">
    <property type="entry name" value="WH-like_DNA-bd_sf"/>
</dbReference>
<dbReference type="SUPFAM" id="SSF52788">
    <property type="entry name" value="Phosphotyrosine protein phosphatases I"/>
    <property type="match status" value="1"/>
</dbReference>
<dbReference type="PROSITE" id="PS50987">
    <property type="entry name" value="HTH_ARSR_2"/>
    <property type="match status" value="1"/>
</dbReference>
<dbReference type="InterPro" id="IPR036196">
    <property type="entry name" value="Ptyr_pPase_sf"/>
</dbReference>
<evidence type="ECO:0000259" key="2">
    <source>
        <dbReference type="PROSITE" id="PS50987"/>
    </source>
</evidence>
<evidence type="ECO:0000313" key="3">
    <source>
        <dbReference type="EMBL" id="SIS53999.1"/>
    </source>
</evidence>
<dbReference type="CDD" id="cd16345">
    <property type="entry name" value="LMWP_ArsC"/>
    <property type="match status" value="1"/>
</dbReference>
<dbReference type="Pfam" id="PF12840">
    <property type="entry name" value="HTH_20"/>
    <property type="match status" value="1"/>
</dbReference>
<dbReference type="InterPro" id="IPR036390">
    <property type="entry name" value="WH_DNA-bd_sf"/>
</dbReference>
<accession>A0A1N7JXC4</accession>
<dbReference type="InterPro" id="IPR023485">
    <property type="entry name" value="Ptyr_pPase"/>
</dbReference>
<organism evidence="3 4">
    <name type="scientific">Rhodobacter aestuarii</name>
    <dbReference type="NCBI Taxonomy" id="453582"/>
    <lineage>
        <taxon>Bacteria</taxon>
        <taxon>Pseudomonadati</taxon>
        <taxon>Pseudomonadota</taxon>
        <taxon>Alphaproteobacteria</taxon>
        <taxon>Rhodobacterales</taxon>
        <taxon>Rhodobacter group</taxon>
        <taxon>Rhodobacter</taxon>
    </lineage>
</organism>
<dbReference type="SUPFAM" id="SSF46785">
    <property type="entry name" value="Winged helix' DNA-binding domain"/>
    <property type="match status" value="1"/>
</dbReference>
<proteinExistence type="predicted"/>
<dbReference type="SMART" id="SM00226">
    <property type="entry name" value="LMWPc"/>
    <property type="match status" value="1"/>
</dbReference>